<dbReference type="HOGENOM" id="CLU_032087_0_1_0"/>
<dbReference type="AlphaFoldDB" id="H0UJT5"/>
<accession>H0UJT5</accession>
<dbReference type="PANTHER" id="PTHR13767:SF2">
    <property type="entry name" value="PSEUDOURIDYLATE SYNTHASE TRUB1"/>
    <property type="match status" value="1"/>
</dbReference>
<dbReference type="RefSeq" id="WP_008522694.1">
    <property type="nucleotide sequence ID" value="NZ_CM001376.1"/>
</dbReference>
<name>H0UJT5_9BACT</name>
<dbReference type="EMBL" id="CM001376">
    <property type="protein sequence ID" value="EHM12944.1"/>
    <property type="molecule type" value="Genomic_DNA"/>
</dbReference>
<evidence type="ECO:0000259" key="6">
    <source>
        <dbReference type="Pfam" id="PF01509"/>
    </source>
</evidence>
<dbReference type="OrthoDB" id="9802309at2"/>
<keyword evidence="3 5" id="KW-0819">tRNA processing</keyword>
<dbReference type="PANTHER" id="PTHR13767">
    <property type="entry name" value="TRNA-PSEUDOURIDINE SYNTHASE"/>
    <property type="match status" value="1"/>
</dbReference>
<evidence type="ECO:0000256" key="5">
    <source>
        <dbReference type="HAMAP-Rule" id="MF_01080"/>
    </source>
</evidence>
<dbReference type="STRING" id="885272.JonanDRAFT_0540"/>
<dbReference type="NCBIfam" id="TIGR00431">
    <property type="entry name" value="TruB"/>
    <property type="match status" value="1"/>
</dbReference>
<dbReference type="InterPro" id="IPR014780">
    <property type="entry name" value="tRNA_psdUridine_synth_TruB"/>
</dbReference>
<organism evidence="7 8">
    <name type="scientific">Jonquetella anthropi DSM 22815</name>
    <dbReference type="NCBI Taxonomy" id="885272"/>
    <lineage>
        <taxon>Bacteria</taxon>
        <taxon>Thermotogati</taxon>
        <taxon>Synergistota</taxon>
        <taxon>Synergistia</taxon>
        <taxon>Synergistales</taxon>
        <taxon>Dethiosulfovibrionaceae</taxon>
        <taxon>Jonquetella</taxon>
    </lineage>
</organism>
<evidence type="ECO:0000313" key="7">
    <source>
        <dbReference type="EMBL" id="EHM12944.1"/>
    </source>
</evidence>
<comment type="similarity">
    <text evidence="2 5">Belongs to the pseudouridine synthase TruB family. Type 1 subfamily.</text>
</comment>
<dbReference type="GO" id="GO:0160148">
    <property type="term" value="F:tRNA pseudouridine(55) synthase activity"/>
    <property type="evidence" value="ECO:0007669"/>
    <property type="project" value="UniProtKB-EC"/>
</dbReference>
<protein>
    <recommendedName>
        <fullName evidence="5">tRNA pseudouridine synthase B</fullName>
        <ecNumber evidence="5">5.4.99.25</ecNumber>
    </recommendedName>
    <alternativeName>
        <fullName evidence="5">tRNA pseudouridine(55) synthase</fullName>
        <shortName evidence="5">Psi55 synthase</shortName>
    </alternativeName>
    <alternativeName>
        <fullName evidence="5">tRNA pseudouridylate synthase</fullName>
    </alternativeName>
    <alternativeName>
        <fullName evidence="5">tRNA-uridine isomerase</fullName>
    </alternativeName>
</protein>
<dbReference type="HAMAP" id="MF_01080">
    <property type="entry name" value="TruB_bact"/>
    <property type="match status" value="1"/>
</dbReference>
<evidence type="ECO:0000256" key="2">
    <source>
        <dbReference type="ARBA" id="ARBA00005642"/>
    </source>
</evidence>
<evidence type="ECO:0000256" key="1">
    <source>
        <dbReference type="ARBA" id="ARBA00000385"/>
    </source>
</evidence>
<feature type="domain" description="Pseudouridine synthase II N-terminal" evidence="6">
    <location>
        <begin position="29"/>
        <end position="174"/>
    </location>
</feature>
<proteinExistence type="inferred from homology"/>
<dbReference type="Proteomes" id="UP000003806">
    <property type="component" value="Chromosome"/>
</dbReference>
<dbReference type="GO" id="GO:0031119">
    <property type="term" value="P:tRNA pseudouridine synthesis"/>
    <property type="evidence" value="ECO:0007669"/>
    <property type="project" value="UniProtKB-UniRule"/>
</dbReference>
<dbReference type="Pfam" id="PF01509">
    <property type="entry name" value="TruB_N"/>
    <property type="match status" value="1"/>
</dbReference>
<dbReference type="InterPro" id="IPR020103">
    <property type="entry name" value="PsdUridine_synth_cat_dom_sf"/>
</dbReference>
<evidence type="ECO:0000313" key="8">
    <source>
        <dbReference type="Proteomes" id="UP000003806"/>
    </source>
</evidence>
<gene>
    <name evidence="5" type="primary">truB</name>
    <name evidence="7" type="ORF">JonanDRAFT_0540</name>
</gene>
<comment type="catalytic activity">
    <reaction evidence="1 5">
        <text>uridine(55) in tRNA = pseudouridine(55) in tRNA</text>
        <dbReference type="Rhea" id="RHEA:42532"/>
        <dbReference type="Rhea" id="RHEA-COMP:10101"/>
        <dbReference type="Rhea" id="RHEA-COMP:10102"/>
        <dbReference type="ChEBI" id="CHEBI:65314"/>
        <dbReference type="ChEBI" id="CHEBI:65315"/>
        <dbReference type="EC" id="5.4.99.25"/>
    </reaction>
</comment>
<keyword evidence="4 5" id="KW-0413">Isomerase</keyword>
<keyword evidence="8" id="KW-1185">Reference proteome</keyword>
<dbReference type="Gene3D" id="3.30.2350.10">
    <property type="entry name" value="Pseudouridine synthase"/>
    <property type="match status" value="1"/>
</dbReference>
<reference evidence="7 8" key="1">
    <citation type="submission" date="2011-11" db="EMBL/GenBank/DDBJ databases">
        <title>The Noncontiguous Finished genome of Jonquetella anthropi DSM 22815.</title>
        <authorList>
            <consortium name="US DOE Joint Genome Institute (JGI-PGF)"/>
            <person name="Lucas S."/>
            <person name="Copeland A."/>
            <person name="Lapidus A."/>
            <person name="Glavina del Rio T."/>
            <person name="Dalin E."/>
            <person name="Tice H."/>
            <person name="Bruce D."/>
            <person name="Goodwin L."/>
            <person name="Pitluck S."/>
            <person name="Peters L."/>
            <person name="Mikhailova N."/>
            <person name="Held B."/>
            <person name="Kyrpides N."/>
            <person name="Mavromatis K."/>
            <person name="Ivanova N."/>
            <person name="Markowitz V."/>
            <person name="Cheng J.-F."/>
            <person name="Hugenholtz P."/>
            <person name="Woyke T."/>
            <person name="Wu D."/>
            <person name="Gronow S."/>
            <person name="Wellnitz S."/>
            <person name="Brambilla E."/>
            <person name="Klenk H.-P."/>
            <person name="Eisen J.A."/>
        </authorList>
    </citation>
    <scope>NUCLEOTIDE SEQUENCE [LARGE SCALE GENOMIC DNA]</scope>
    <source>
        <strain evidence="7 8">DSM 22815</strain>
    </source>
</reference>
<evidence type="ECO:0000256" key="3">
    <source>
        <dbReference type="ARBA" id="ARBA00022694"/>
    </source>
</evidence>
<dbReference type="GO" id="GO:1990481">
    <property type="term" value="P:mRNA pseudouridine synthesis"/>
    <property type="evidence" value="ECO:0007669"/>
    <property type="project" value="TreeGrafter"/>
</dbReference>
<dbReference type="SUPFAM" id="SSF55120">
    <property type="entry name" value="Pseudouridine synthase"/>
    <property type="match status" value="1"/>
</dbReference>
<dbReference type="EC" id="5.4.99.25" evidence="5"/>
<dbReference type="InterPro" id="IPR002501">
    <property type="entry name" value="PsdUridine_synth_N"/>
</dbReference>
<sequence>MLNGVLVVRKPLGLRSTDCLRHLSRVLGRQQKIGHAGTLDSTASGALIVMLGRATRLSNFVMDLPKRYVASVQFGWETDTDDREGRPLGPETVPFLDDEKLSCALLSLLGTRLQVPPAVSAVKVAGERSHRLARGGYQVENAPRPVTVTSIRVIGSLEKSCRVLDVRCHRGTYVRSLARDLGRVTGWKAHLNGLERVSVGNFCAEGGLPPDEFSPQTVQRALHPVTAVARHYARVCVSQDVERRLLCGLPQRLDFLPKIKFGPVTGPVAVIGPSWLSLCRNERRDGMPMLSPLANVPLAKVVE</sequence>
<evidence type="ECO:0000256" key="4">
    <source>
        <dbReference type="ARBA" id="ARBA00023235"/>
    </source>
</evidence>
<feature type="active site" description="Nucleophile" evidence="5">
    <location>
        <position position="40"/>
    </location>
</feature>
<dbReference type="eggNOG" id="COG0130">
    <property type="taxonomic scope" value="Bacteria"/>
</dbReference>
<dbReference type="GO" id="GO:0003723">
    <property type="term" value="F:RNA binding"/>
    <property type="evidence" value="ECO:0007669"/>
    <property type="project" value="InterPro"/>
</dbReference>
<comment type="function">
    <text evidence="5">Responsible for synthesis of pseudouridine from uracil-55 in the psi GC loop of transfer RNAs.</text>
</comment>